<dbReference type="Gene3D" id="3.40.50.300">
    <property type="entry name" value="P-loop containing nucleotide triphosphate hydrolases"/>
    <property type="match status" value="1"/>
</dbReference>
<reference evidence="12" key="1">
    <citation type="submission" date="2020-10" db="EMBL/GenBank/DDBJ databases">
        <authorList>
            <person name="Gilroy R."/>
        </authorList>
    </citation>
    <scope>NUCLEOTIDE SEQUENCE</scope>
    <source>
        <strain evidence="12">1370</strain>
    </source>
</reference>
<feature type="transmembrane region" description="Helical" evidence="9">
    <location>
        <begin position="20"/>
        <end position="46"/>
    </location>
</feature>
<evidence type="ECO:0000313" key="13">
    <source>
        <dbReference type="Proteomes" id="UP000823960"/>
    </source>
</evidence>
<dbReference type="EMBL" id="DVOL01000009">
    <property type="protein sequence ID" value="HIV10194.1"/>
    <property type="molecule type" value="Genomic_DNA"/>
</dbReference>
<evidence type="ECO:0000256" key="6">
    <source>
        <dbReference type="ARBA" id="ARBA00022840"/>
    </source>
</evidence>
<evidence type="ECO:0000256" key="4">
    <source>
        <dbReference type="ARBA" id="ARBA00022692"/>
    </source>
</evidence>
<evidence type="ECO:0000256" key="1">
    <source>
        <dbReference type="ARBA" id="ARBA00004651"/>
    </source>
</evidence>
<dbReference type="GO" id="GO:0005524">
    <property type="term" value="F:ATP binding"/>
    <property type="evidence" value="ECO:0007669"/>
    <property type="project" value="UniProtKB-KW"/>
</dbReference>
<dbReference type="InterPro" id="IPR027417">
    <property type="entry name" value="P-loop_NTPase"/>
</dbReference>
<feature type="transmembrane region" description="Helical" evidence="9">
    <location>
        <begin position="66"/>
        <end position="94"/>
    </location>
</feature>
<dbReference type="GO" id="GO:0055085">
    <property type="term" value="P:transmembrane transport"/>
    <property type="evidence" value="ECO:0007669"/>
    <property type="project" value="InterPro"/>
</dbReference>
<name>A0A9D1NQB6_9FIRM</name>
<dbReference type="SUPFAM" id="SSF52540">
    <property type="entry name" value="P-loop containing nucleoside triphosphate hydrolases"/>
    <property type="match status" value="1"/>
</dbReference>
<comment type="caution">
    <text evidence="12">The sequence shown here is derived from an EMBL/GenBank/DDBJ whole genome shotgun (WGS) entry which is preliminary data.</text>
</comment>
<feature type="transmembrane region" description="Helical" evidence="9">
    <location>
        <begin position="103"/>
        <end position="127"/>
    </location>
</feature>
<dbReference type="PROSITE" id="PS00211">
    <property type="entry name" value="ABC_TRANSPORTER_1"/>
    <property type="match status" value="1"/>
</dbReference>
<organism evidence="12 13">
    <name type="scientific">Candidatus Faeciplasma avium</name>
    <dbReference type="NCBI Taxonomy" id="2840798"/>
    <lineage>
        <taxon>Bacteria</taxon>
        <taxon>Bacillati</taxon>
        <taxon>Bacillota</taxon>
        <taxon>Clostridia</taxon>
        <taxon>Eubacteriales</taxon>
        <taxon>Oscillospiraceae</taxon>
        <taxon>Oscillospiraceae incertae sedis</taxon>
        <taxon>Candidatus Faeciplasma</taxon>
    </lineage>
</organism>
<keyword evidence="7 9" id="KW-1133">Transmembrane helix</keyword>
<evidence type="ECO:0000259" key="11">
    <source>
        <dbReference type="PROSITE" id="PS50928"/>
    </source>
</evidence>
<dbReference type="PROSITE" id="PS50928">
    <property type="entry name" value="ABC_TM1"/>
    <property type="match status" value="1"/>
</dbReference>
<evidence type="ECO:0000256" key="5">
    <source>
        <dbReference type="ARBA" id="ARBA00022741"/>
    </source>
</evidence>
<dbReference type="Pfam" id="PF00528">
    <property type="entry name" value="BPD_transp_1"/>
    <property type="match status" value="1"/>
</dbReference>
<comment type="similarity">
    <text evidence="9">Belongs to the binding-protein-dependent transport system permease family.</text>
</comment>
<keyword evidence="6 12" id="KW-0067">ATP-binding</keyword>
<reference evidence="12" key="2">
    <citation type="journal article" date="2021" name="PeerJ">
        <title>Extensive microbial diversity within the chicken gut microbiome revealed by metagenomics and culture.</title>
        <authorList>
            <person name="Gilroy R."/>
            <person name="Ravi A."/>
            <person name="Getino M."/>
            <person name="Pursley I."/>
            <person name="Horton D.L."/>
            <person name="Alikhan N.F."/>
            <person name="Baker D."/>
            <person name="Gharbi K."/>
            <person name="Hall N."/>
            <person name="Watson M."/>
            <person name="Adriaenssens E.M."/>
            <person name="Foster-Nyarko E."/>
            <person name="Jarju S."/>
            <person name="Secka A."/>
            <person name="Antonio M."/>
            <person name="Oren A."/>
            <person name="Chaudhuri R.R."/>
            <person name="La Ragione R."/>
            <person name="Hildebrand F."/>
            <person name="Pallen M.J."/>
        </authorList>
    </citation>
    <scope>NUCLEOTIDE SEQUENCE</scope>
    <source>
        <strain evidence="12">1370</strain>
    </source>
</reference>
<dbReference type="Gene3D" id="1.10.3720.10">
    <property type="entry name" value="MetI-like"/>
    <property type="match status" value="1"/>
</dbReference>
<keyword evidence="5" id="KW-0547">Nucleotide-binding</keyword>
<keyword evidence="8 9" id="KW-0472">Membrane</keyword>
<feature type="domain" description="ABC transmembrane type-1" evidence="11">
    <location>
        <begin position="70"/>
        <end position="250"/>
    </location>
</feature>
<evidence type="ECO:0000256" key="8">
    <source>
        <dbReference type="ARBA" id="ARBA00023136"/>
    </source>
</evidence>
<comment type="subcellular location">
    <subcellularLocation>
        <location evidence="1 9">Cell membrane</location>
        <topology evidence="1 9">Multi-pass membrane protein</topology>
    </subcellularLocation>
</comment>
<evidence type="ECO:0000256" key="3">
    <source>
        <dbReference type="ARBA" id="ARBA00022475"/>
    </source>
</evidence>
<evidence type="ECO:0000256" key="7">
    <source>
        <dbReference type="ARBA" id="ARBA00022989"/>
    </source>
</evidence>
<dbReference type="PROSITE" id="PS50893">
    <property type="entry name" value="ABC_TRANSPORTER_2"/>
    <property type="match status" value="1"/>
</dbReference>
<protein>
    <submittedName>
        <fullName evidence="12">ATP-binding cassette domain-containing protein</fullName>
    </submittedName>
</protein>
<dbReference type="Pfam" id="PF00005">
    <property type="entry name" value="ABC_tran"/>
    <property type="match status" value="1"/>
</dbReference>
<dbReference type="PANTHER" id="PTHR30151:SF0">
    <property type="entry name" value="ABC TRANSPORTER PERMEASE PROTEIN MJ0413-RELATED"/>
    <property type="match status" value="1"/>
</dbReference>
<accession>A0A9D1NQB6</accession>
<proteinExistence type="inferred from homology"/>
<dbReference type="InterPro" id="IPR017871">
    <property type="entry name" value="ABC_transporter-like_CS"/>
</dbReference>
<keyword evidence="3" id="KW-1003">Cell membrane</keyword>
<dbReference type="SUPFAM" id="SSF161098">
    <property type="entry name" value="MetI-like"/>
    <property type="match status" value="1"/>
</dbReference>
<dbReference type="InterPro" id="IPR003439">
    <property type="entry name" value="ABC_transporter-like_ATP-bd"/>
</dbReference>
<gene>
    <name evidence="12" type="ORF">IAD28_00655</name>
</gene>
<dbReference type="InterPro" id="IPR003593">
    <property type="entry name" value="AAA+_ATPase"/>
</dbReference>
<dbReference type="GO" id="GO:0005886">
    <property type="term" value="C:plasma membrane"/>
    <property type="evidence" value="ECO:0007669"/>
    <property type="project" value="UniProtKB-SubCell"/>
</dbReference>
<feature type="transmembrane region" description="Helical" evidence="9">
    <location>
        <begin position="175"/>
        <end position="198"/>
    </location>
</feature>
<sequence>MIRSTRSDKKSGTKKRAEVILLRILAIAFWIIVWEALALKIGSQLILASPVQVIKRLWELVWTPEVWRVVLFSLTRISLGFLSALVLGGVLALLSSRLKAVKLVLAPITSCIKSTPVASFVILAIIWFGSKNLSVFISFLMVFPVIYLNLLKGLESVDNELSEMSRVFSIGRLRRFLYITMPQLMPFVLSACSVALGLCWKSGVAAEVIGISTGSIGERLYRAKLYFETGDLLAWTVIIILVSTAIEKLVITLLGVLSELPAKKYSQKSVLGGLSTDKKEPSGNPSGSPCGIKIDSLEKSYDGVKVLDGLSETVSPGEHIAIMGHSGAGKTTLIRILLGLERKDSGTAEVQPRSRPSAVFQEDRLVLGLSAVGNAAVAGCPPDRTAELLLSLGLSEGMLLRPTRELSGGERRRVSLARALMKDSGLVVMDEPFKGIDDATLTQLVLPRVRELTAGRTLVLVTHSREEALALCDRIITL</sequence>
<feature type="domain" description="ABC transporter" evidence="10">
    <location>
        <begin position="292"/>
        <end position="478"/>
    </location>
</feature>
<dbReference type="SMART" id="SM00382">
    <property type="entry name" value="AAA"/>
    <property type="match status" value="1"/>
</dbReference>
<dbReference type="PANTHER" id="PTHR30151">
    <property type="entry name" value="ALKANE SULFONATE ABC TRANSPORTER-RELATED, MEMBRANE SUBUNIT"/>
    <property type="match status" value="1"/>
</dbReference>
<dbReference type="InterPro" id="IPR000515">
    <property type="entry name" value="MetI-like"/>
</dbReference>
<dbReference type="GO" id="GO:0016887">
    <property type="term" value="F:ATP hydrolysis activity"/>
    <property type="evidence" value="ECO:0007669"/>
    <property type="project" value="InterPro"/>
</dbReference>
<evidence type="ECO:0000256" key="9">
    <source>
        <dbReference type="RuleBase" id="RU363032"/>
    </source>
</evidence>
<dbReference type="Proteomes" id="UP000823960">
    <property type="component" value="Unassembled WGS sequence"/>
</dbReference>
<dbReference type="CDD" id="cd06261">
    <property type="entry name" value="TM_PBP2"/>
    <property type="match status" value="1"/>
</dbReference>
<keyword evidence="4 9" id="KW-0812">Transmembrane</keyword>
<feature type="transmembrane region" description="Helical" evidence="9">
    <location>
        <begin position="133"/>
        <end position="154"/>
    </location>
</feature>
<dbReference type="AlphaFoldDB" id="A0A9D1NQB6"/>
<evidence type="ECO:0000259" key="10">
    <source>
        <dbReference type="PROSITE" id="PS50893"/>
    </source>
</evidence>
<feature type="transmembrane region" description="Helical" evidence="9">
    <location>
        <begin position="232"/>
        <end position="257"/>
    </location>
</feature>
<dbReference type="InterPro" id="IPR035906">
    <property type="entry name" value="MetI-like_sf"/>
</dbReference>
<keyword evidence="2 9" id="KW-0813">Transport</keyword>
<evidence type="ECO:0000256" key="2">
    <source>
        <dbReference type="ARBA" id="ARBA00022448"/>
    </source>
</evidence>
<evidence type="ECO:0000313" key="12">
    <source>
        <dbReference type="EMBL" id="HIV10194.1"/>
    </source>
</evidence>